<accession>A0YEU7</accession>
<dbReference type="PIRSF" id="PIRSF006305">
    <property type="entry name" value="Maf"/>
    <property type="match status" value="1"/>
</dbReference>
<comment type="subcellular location">
    <subcellularLocation>
        <location evidence="4">Cytoplasm</location>
    </subcellularLocation>
</comment>
<dbReference type="PANTHER" id="PTHR43213:SF5">
    <property type="entry name" value="BIFUNCTIONAL DTTP_UTP PYROPHOSPHATASE_METHYLTRANSFERASE PROTEIN-RELATED"/>
    <property type="match status" value="1"/>
</dbReference>
<dbReference type="EC" id="3.6.1.9" evidence="4"/>
<comment type="caution">
    <text evidence="4">Lacks conserved residue(s) required for the propagation of feature annotation.</text>
</comment>
<gene>
    <name evidence="5" type="ORF">GP2143_00347</name>
</gene>
<dbReference type="GO" id="GO:0036218">
    <property type="term" value="F:dTTP diphosphatase activity"/>
    <property type="evidence" value="ECO:0007669"/>
    <property type="project" value="RHEA"/>
</dbReference>
<comment type="function">
    <text evidence="4">Nucleoside triphosphate pyrophosphatase that hydrolyzes dTTP and UTP. May have a dual role in cell division arrest and in preventing the incorporation of modified nucleotides into cellular nucleic acids.</text>
</comment>
<dbReference type="CDD" id="cd00555">
    <property type="entry name" value="Maf"/>
    <property type="match status" value="1"/>
</dbReference>
<dbReference type="GO" id="GO:0036221">
    <property type="term" value="F:UTP diphosphatase activity"/>
    <property type="evidence" value="ECO:0007669"/>
    <property type="project" value="RHEA"/>
</dbReference>
<feature type="site" description="Important for substrate specificity" evidence="4">
    <location>
        <position position="79"/>
    </location>
</feature>
<comment type="cofactor">
    <cofactor evidence="1 4">
        <name>a divalent metal cation</name>
        <dbReference type="ChEBI" id="CHEBI:60240"/>
    </cofactor>
</comment>
<dbReference type="NCBIfam" id="TIGR00172">
    <property type="entry name" value="maf"/>
    <property type="match status" value="1"/>
</dbReference>
<dbReference type="HAMAP" id="MF_00528">
    <property type="entry name" value="Maf"/>
    <property type="match status" value="1"/>
</dbReference>
<evidence type="ECO:0000256" key="2">
    <source>
        <dbReference type="ARBA" id="ARBA00022801"/>
    </source>
</evidence>
<comment type="similarity">
    <text evidence="4">Belongs to the Maf family. YhdE subfamily.</text>
</comment>
<dbReference type="Proteomes" id="UP000004931">
    <property type="component" value="Unassembled WGS sequence"/>
</dbReference>
<evidence type="ECO:0000313" key="5">
    <source>
        <dbReference type="EMBL" id="EAW30542.1"/>
    </source>
</evidence>
<dbReference type="GO" id="GO:0005737">
    <property type="term" value="C:cytoplasm"/>
    <property type="evidence" value="ECO:0007669"/>
    <property type="project" value="UniProtKB-SubCell"/>
</dbReference>
<reference evidence="5 6" key="1">
    <citation type="journal article" date="2010" name="J. Bacteriol.">
        <title>Genome sequence of the oligotrophic marine Gammaproteobacterium HTCC2143, isolated from the Oregon Coast.</title>
        <authorList>
            <person name="Oh H.M."/>
            <person name="Kang I."/>
            <person name="Ferriera S."/>
            <person name="Giovannoni S.J."/>
            <person name="Cho J.C."/>
        </authorList>
    </citation>
    <scope>NUCLEOTIDE SEQUENCE [LARGE SCALE GENOMIC DNA]</scope>
    <source>
        <strain evidence="5 6">HTCC2143</strain>
    </source>
</reference>
<dbReference type="PANTHER" id="PTHR43213">
    <property type="entry name" value="BIFUNCTIONAL DTTP/UTP PYROPHOSPHATASE/METHYLTRANSFERASE PROTEIN-RELATED"/>
    <property type="match status" value="1"/>
</dbReference>
<dbReference type="InterPro" id="IPR003697">
    <property type="entry name" value="Maf-like"/>
</dbReference>
<dbReference type="Gene3D" id="3.90.950.10">
    <property type="match status" value="1"/>
</dbReference>
<evidence type="ECO:0000313" key="6">
    <source>
        <dbReference type="Proteomes" id="UP000004931"/>
    </source>
</evidence>
<keyword evidence="2 4" id="KW-0378">Hydrolase</keyword>
<comment type="caution">
    <text evidence="5">The sequence shown here is derived from an EMBL/GenBank/DDBJ whole genome shotgun (WGS) entry which is preliminary data.</text>
</comment>
<comment type="catalytic activity">
    <reaction evidence="4">
        <text>UTP + H2O = UMP + diphosphate + H(+)</text>
        <dbReference type="Rhea" id="RHEA:29395"/>
        <dbReference type="ChEBI" id="CHEBI:15377"/>
        <dbReference type="ChEBI" id="CHEBI:15378"/>
        <dbReference type="ChEBI" id="CHEBI:33019"/>
        <dbReference type="ChEBI" id="CHEBI:46398"/>
        <dbReference type="ChEBI" id="CHEBI:57865"/>
        <dbReference type="EC" id="3.6.1.9"/>
    </reaction>
</comment>
<sequence length="200" mass="22231">MSTKPSAIYLASQSPRRAELLRQMDVGFEQISVDVDETPADNEVPESYVVRVAGDKARAGWQFVEQQGFKPMPVLGADTAVVLGHEIMGKPRDRTHGLTMLSALSGRTHQVMTAVCFQWQRRQWCLLNTTQVTFRAISPTELQQYWDTGEPIGKAGAYAIQGRAGVFVEHLKGSYSAVVGLPLLETHQLLNEINQTPDYE</sequence>
<dbReference type="Pfam" id="PF02545">
    <property type="entry name" value="Maf"/>
    <property type="match status" value="1"/>
</dbReference>
<proteinExistence type="inferred from homology"/>
<evidence type="ECO:0000256" key="3">
    <source>
        <dbReference type="ARBA" id="ARBA00023080"/>
    </source>
</evidence>
<feature type="site" description="Important for substrate specificity" evidence="4">
    <location>
        <position position="161"/>
    </location>
</feature>
<keyword evidence="4" id="KW-0963">Cytoplasm</keyword>
<comment type="catalytic activity">
    <reaction evidence="4">
        <text>dTTP + H2O = dTMP + diphosphate + H(+)</text>
        <dbReference type="Rhea" id="RHEA:28534"/>
        <dbReference type="ChEBI" id="CHEBI:15377"/>
        <dbReference type="ChEBI" id="CHEBI:15378"/>
        <dbReference type="ChEBI" id="CHEBI:33019"/>
        <dbReference type="ChEBI" id="CHEBI:37568"/>
        <dbReference type="ChEBI" id="CHEBI:63528"/>
        <dbReference type="EC" id="3.6.1.9"/>
    </reaction>
</comment>
<protein>
    <recommendedName>
        <fullName evidence="4">dTTP/UTP pyrophosphatase</fullName>
        <shortName evidence="4">dTTPase/UTPase</shortName>
        <ecNumber evidence="4">3.6.1.9</ecNumber>
    </recommendedName>
    <alternativeName>
        <fullName evidence="4">Nucleoside triphosphate pyrophosphatase</fullName>
    </alternativeName>
    <alternativeName>
        <fullName evidence="4">Nucleotide pyrophosphatase</fullName>
        <shortName evidence="4">Nucleotide PPase</shortName>
    </alternativeName>
</protein>
<dbReference type="OrthoDB" id="9807767at2"/>
<organism evidence="5 6">
    <name type="scientific">marine gamma proteobacterium HTCC2143</name>
    <dbReference type="NCBI Taxonomy" id="247633"/>
    <lineage>
        <taxon>Bacteria</taxon>
        <taxon>Pseudomonadati</taxon>
        <taxon>Pseudomonadota</taxon>
        <taxon>Gammaproteobacteria</taxon>
        <taxon>Cellvibrionales</taxon>
        <taxon>Spongiibacteraceae</taxon>
        <taxon>BD1-7 clade</taxon>
    </lineage>
</organism>
<keyword evidence="3 4" id="KW-0546">Nucleotide metabolism</keyword>
<feature type="site" description="Important for substrate specificity" evidence="4">
    <location>
        <position position="16"/>
    </location>
</feature>
<feature type="active site" description="Proton acceptor" evidence="4">
    <location>
        <position position="78"/>
    </location>
</feature>
<evidence type="ECO:0000256" key="4">
    <source>
        <dbReference type="HAMAP-Rule" id="MF_00528"/>
    </source>
</evidence>
<dbReference type="AlphaFoldDB" id="A0YEU7"/>
<dbReference type="eggNOG" id="COG0424">
    <property type="taxonomic scope" value="Bacteria"/>
</dbReference>
<name>A0YEU7_9GAMM</name>
<dbReference type="SUPFAM" id="SSF52972">
    <property type="entry name" value="ITPase-like"/>
    <property type="match status" value="1"/>
</dbReference>
<dbReference type="GO" id="GO:0009117">
    <property type="term" value="P:nucleotide metabolic process"/>
    <property type="evidence" value="ECO:0007669"/>
    <property type="project" value="UniProtKB-KW"/>
</dbReference>
<dbReference type="EMBL" id="AAVT01000007">
    <property type="protein sequence ID" value="EAW30542.1"/>
    <property type="molecule type" value="Genomic_DNA"/>
</dbReference>
<evidence type="ECO:0000256" key="1">
    <source>
        <dbReference type="ARBA" id="ARBA00001968"/>
    </source>
</evidence>
<dbReference type="InterPro" id="IPR029001">
    <property type="entry name" value="ITPase-like_fam"/>
</dbReference>
<dbReference type="STRING" id="247633.GP2143_00347"/>
<keyword evidence="6" id="KW-1185">Reference proteome</keyword>